<dbReference type="AlphaFoldDB" id="A0A9R1CYW1"/>
<dbReference type="EMBL" id="BPUB01000002">
    <property type="protein sequence ID" value="GJG59460.1"/>
    <property type="molecule type" value="Genomic_DNA"/>
</dbReference>
<proteinExistence type="predicted"/>
<comment type="caution">
    <text evidence="2">The sequence shown here is derived from an EMBL/GenBank/DDBJ whole genome shotgun (WGS) entry which is preliminary data.</text>
</comment>
<feature type="transmembrane region" description="Helical" evidence="1">
    <location>
        <begin position="6"/>
        <end position="28"/>
    </location>
</feature>
<keyword evidence="3" id="KW-1185">Reference proteome</keyword>
<keyword evidence="1" id="KW-1133">Transmembrane helix</keyword>
<dbReference type="Proteomes" id="UP000825483">
    <property type="component" value="Unassembled WGS sequence"/>
</dbReference>
<protein>
    <submittedName>
        <fullName evidence="2">Uncharacterized protein</fullName>
    </submittedName>
</protein>
<name>A0A9R1CYW1_9BACT</name>
<keyword evidence="1" id="KW-0472">Membrane</keyword>
<evidence type="ECO:0000313" key="2">
    <source>
        <dbReference type="EMBL" id="GJG59460.1"/>
    </source>
</evidence>
<gene>
    <name evidence="2" type="ORF">PRLR5076_23110</name>
</gene>
<organism evidence="2 3">
    <name type="scientific">Prevotella lacticifex</name>
    <dbReference type="NCBI Taxonomy" id="2854755"/>
    <lineage>
        <taxon>Bacteria</taxon>
        <taxon>Pseudomonadati</taxon>
        <taxon>Bacteroidota</taxon>
        <taxon>Bacteroidia</taxon>
        <taxon>Bacteroidales</taxon>
        <taxon>Prevotellaceae</taxon>
        <taxon>Prevotella</taxon>
    </lineage>
</organism>
<accession>A0A9R1CYW1</accession>
<sequence>MFVFAITYARILATSAIASLIVCAYIGIHYRIMTNVNIIHNSSLEVLLD</sequence>
<reference evidence="2" key="1">
    <citation type="journal article" date="2022" name="Int. J. Syst. Evol. Microbiol.">
        <title>Prevotella lacticifex sp. nov., isolated from the rumen of cows.</title>
        <authorList>
            <person name="Shinkai T."/>
            <person name="Ikeyama N."/>
            <person name="Kumagai M."/>
            <person name="Ohmori H."/>
            <person name="Sakamoto M."/>
            <person name="Ohkuma M."/>
            <person name="Mitsumori M."/>
        </authorList>
    </citation>
    <scope>NUCLEOTIDE SEQUENCE</scope>
    <source>
        <strain evidence="2">R5076</strain>
    </source>
</reference>
<evidence type="ECO:0000313" key="3">
    <source>
        <dbReference type="Proteomes" id="UP000825483"/>
    </source>
</evidence>
<evidence type="ECO:0000256" key="1">
    <source>
        <dbReference type="SAM" id="Phobius"/>
    </source>
</evidence>
<keyword evidence="1" id="KW-0812">Transmembrane</keyword>